<keyword evidence="9" id="KW-1185">Reference proteome</keyword>
<dbReference type="InterPro" id="IPR008929">
    <property type="entry name" value="Chondroitin_lyas"/>
</dbReference>
<evidence type="ECO:0000259" key="6">
    <source>
        <dbReference type="Pfam" id="PF07940"/>
    </source>
</evidence>
<keyword evidence="2 5" id="KW-0732">Signal</keyword>
<comment type="subcellular location">
    <subcellularLocation>
        <location evidence="1">Periplasm</location>
    </subcellularLocation>
</comment>
<dbReference type="Pfam" id="PF16889">
    <property type="entry name" value="Hepar_II_III_N"/>
    <property type="match status" value="1"/>
</dbReference>
<feature type="signal peptide" evidence="5">
    <location>
        <begin position="1"/>
        <end position="20"/>
    </location>
</feature>
<feature type="domain" description="Heparinase II/III-like C-terminal" evidence="6">
    <location>
        <begin position="435"/>
        <end position="617"/>
    </location>
</feature>
<evidence type="ECO:0000313" key="9">
    <source>
        <dbReference type="Proteomes" id="UP000829476"/>
    </source>
</evidence>
<evidence type="ECO:0000256" key="5">
    <source>
        <dbReference type="SAM" id="SignalP"/>
    </source>
</evidence>
<proteinExistence type="predicted"/>
<feature type="chain" id="PRO_5046407125" evidence="5">
    <location>
        <begin position="21"/>
        <end position="716"/>
    </location>
</feature>
<reference evidence="8 9" key="1">
    <citation type="journal article" date="2018" name="Int. J. Syst. Evol. Microbiol.">
        <title>Zhouia spongiae sp. nov., isolated from a marine sponge.</title>
        <authorList>
            <person name="Zhuang L."/>
            <person name="Lin B."/>
            <person name="Qin F."/>
            <person name="Luo L."/>
        </authorList>
    </citation>
    <scope>NUCLEOTIDE SEQUENCE [LARGE SCALE GENOMIC DNA]</scope>
    <source>
        <strain evidence="8 9">HN-Y44</strain>
    </source>
</reference>
<dbReference type="PANTHER" id="PTHR39210:SF1">
    <property type="entry name" value="HEPARIN-SULFATE LYASE"/>
    <property type="match status" value="1"/>
</dbReference>
<evidence type="ECO:0000256" key="4">
    <source>
        <dbReference type="ARBA" id="ARBA00023239"/>
    </source>
</evidence>
<sequence length="716" mass="84070">MKKYVVILLLALFLSLTSFAQKKENIFDKLDLNRPELISVKELYDQGDIDGAKKALLGYYRKKENLYLRISEKDVAYIKSAFKDEVETSVRVADEVRNKYFLFRYEWDMEKTTVPYEFKGEIDWQANPFGDPEWTFMLSRHRFWLDLGKSYMLTGKEKYAKEFIDQAKHWIDNNTITDKTKWTTWRRIEAGIRMENWIKSFEYMKNSKYVTPEFLEKFLLSIAAHADYLDSQFNGHSRTSNWGVIEFSGLFSAAVFLSEFKNGKKWQESAADKLHECIQNQILEDGTQWEQSPMYHNEVMHCFMNTVLLAKRANIKLTDRLINRTKQMAYANLDWQKPNYNEPLLGDSDDNDLRDMLTTAAVLYNDRTLKSRAYDELNYENYFLFGNETNTTYKALGEKLPEFLSAYQSNAGDLYSRSSWGEDAFYSSFHMRRIGGGHSHDNLLHFTLFAYGQDYLVDTGRYTYMYNKWRQYFKENTAHNTLGVDNLTNSIYNGSWSNKFEAKSEGPYAIMEDSFDYAEAINKAYLRLEDPVLMKRRMLYLKPDVWLLVDSFEAEKDHVYSQYFNFADKKVKIEEGSLITTHDENNLRIQPLKEVEAQLTDAWYSPDYNYKEEITRAELSKKASGFNSFITLLYFPEHNNVEYEKIPVFNRGGKELAENQAEAVRLKIDEREYILVVSHDISTSLVPHKLVDNVVVMGEVVLIERNNGIQKIKVLK</sequence>
<evidence type="ECO:0000256" key="2">
    <source>
        <dbReference type="ARBA" id="ARBA00022729"/>
    </source>
</evidence>
<dbReference type="Gene3D" id="1.50.10.100">
    <property type="entry name" value="Chondroitin AC/alginate lyase"/>
    <property type="match status" value="1"/>
</dbReference>
<feature type="domain" description="Heparin-sulfate lyase N-terminal" evidence="7">
    <location>
        <begin position="26"/>
        <end position="367"/>
    </location>
</feature>
<accession>A0ABY3YI31</accession>
<dbReference type="Pfam" id="PF07940">
    <property type="entry name" value="Hepar_II_III_C"/>
    <property type="match status" value="1"/>
</dbReference>
<evidence type="ECO:0000256" key="3">
    <source>
        <dbReference type="ARBA" id="ARBA00022764"/>
    </source>
</evidence>
<evidence type="ECO:0000313" key="8">
    <source>
        <dbReference type="EMBL" id="UNY97489.1"/>
    </source>
</evidence>
<evidence type="ECO:0000256" key="1">
    <source>
        <dbReference type="ARBA" id="ARBA00004418"/>
    </source>
</evidence>
<dbReference type="EMBL" id="CP094326">
    <property type="protein sequence ID" value="UNY97489.1"/>
    <property type="molecule type" value="Genomic_DNA"/>
</dbReference>
<gene>
    <name evidence="8" type="ORF">MQE36_10335</name>
</gene>
<dbReference type="InterPro" id="IPR031680">
    <property type="entry name" value="Hepar_II_III_N"/>
</dbReference>
<dbReference type="PANTHER" id="PTHR39210">
    <property type="entry name" value="HEPARIN-SULFATE LYASE"/>
    <property type="match status" value="1"/>
</dbReference>
<protein>
    <submittedName>
        <fullName evidence="8">Heparinase II/III family protein</fullName>
    </submittedName>
</protein>
<dbReference type="Gene3D" id="2.70.98.70">
    <property type="match status" value="1"/>
</dbReference>
<keyword evidence="4" id="KW-0456">Lyase</keyword>
<keyword evidence="3" id="KW-0574">Periplasm</keyword>
<name>A0ABY3YI31_9FLAO</name>
<organism evidence="8 9">
    <name type="scientific">Zhouia spongiae</name>
    <dbReference type="NCBI Taxonomy" id="2202721"/>
    <lineage>
        <taxon>Bacteria</taxon>
        <taxon>Pseudomonadati</taxon>
        <taxon>Bacteroidota</taxon>
        <taxon>Flavobacteriia</taxon>
        <taxon>Flavobacteriales</taxon>
        <taxon>Flavobacteriaceae</taxon>
        <taxon>Zhouia</taxon>
    </lineage>
</organism>
<evidence type="ECO:0000259" key="7">
    <source>
        <dbReference type="Pfam" id="PF16889"/>
    </source>
</evidence>
<dbReference type="InterPro" id="IPR012480">
    <property type="entry name" value="Hepar_II_III_C"/>
</dbReference>
<dbReference type="RefSeq" id="WP_242935902.1">
    <property type="nucleotide sequence ID" value="NZ_CP094326.1"/>
</dbReference>
<dbReference type="SUPFAM" id="SSF48230">
    <property type="entry name" value="Chondroitin AC/alginate lyase"/>
    <property type="match status" value="1"/>
</dbReference>
<dbReference type="Proteomes" id="UP000829476">
    <property type="component" value="Chromosome"/>
</dbReference>